<dbReference type="GO" id="GO:0005524">
    <property type="term" value="F:ATP binding"/>
    <property type="evidence" value="ECO:0007669"/>
    <property type="project" value="UniProtKB-UniRule"/>
</dbReference>
<evidence type="ECO:0000256" key="2">
    <source>
        <dbReference type="ARBA" id="ARBA00022741"/>
    </source>
</evidence>
<evidence type="ECO:0000256" key="3">
    <source>
        <dbReference type="ARBA" id="ARBA00022840"/>
    </source>
</evidence>
<dbReference type="AlphaFoldDB" id="A0A1I7YFS8"/>
<dbReference type="InterPro" id="IPR052032">
    <property type="entry name" value="ATP-dep_AA_Ligase"/>
</dbReference>
<name>A0A1I7YFS8_9BILA</name>
<proteinExistence type="predicted"/>
<dbReference type="Gene3D" id="3.30.470.20">
    <property type="entry name" value="ATP-grasp fold, B domain"/>
    <property type="match status" value="1"/>
</dbReference>
<dbReference type="PANTHER" id="PTHR43585:SF2">
    <property type="entry name" value="ATP-GRASP ENZYME FSQD"/>
    <property type="match status" value="1"/>
</dbReference>
<keyword evidence="1" id="KW-0436">Ligase</keyword>
<keyword evidence="3 4" id="KW-0067">ATP-binding</keyword>
<organism evidence="6 7">
    <name type="scientific">Steinernema glaseri</name>
    <dbReference type="NCBI Taxonomy" id="37863"/>
    <lineage>
        <taxon>Eukaryota</taxon>
        <taxon>Metazoa</taxon>
        <taxon>Ecdysozoa</taxon>
        <taxon>Nematoda</taxon>
        <taxon>Chromadorea</taxon>
        <taxon>Rhabditida</taxon>
        <taxon>Tylenchina</taxon>
        <taxon>Panagrolaimomorpha</taxon>
        <taxon>Strongyloidoidea</taxon>
        <taxon>Steinernematidae</taxon>
        <taxon>Steinernema</taxon>
    </lineage>
</organism>
<feature type="domain" description="ATP-grasp" evidence="5">
    <location>
        <begin position="39"/>
        <end position="250"/>
    </location>
</feature>
<dbReference type="Proteomes" id="UP000095287">
    <property type="component" value="Unplaced"/>
</dbReference>
<dbReference type="GO" id="GO:0016874">
    <property type="term" value="F:ligase activity"/>
    <property type="evidence" value="ECO:0007669"/>
    <property type="project" value="UniProtKB-KW"/>
</dbReference>
<evidence type="ECO:0000256" key="1">
    <source>
        <dbReference type="ARBA" id="ARBA00022598"/>
    </source>
</evidence>
<evidence type="ECO:0000259" key="5">
    <source>
        <dbReference type="PROSITE" id="PS50975"/>
    </source>
</evidence>
<protein>
    <submittedName>
        <fullName evidence="7">ATP-grasp domain-containing protein</fullName>
    </submittedName>
</protein>
<dbReference type="WBParaSite" id="L893_g15850.t1">
    <property type="protein sequence ID" value="L893_g15850.t1"/>
    <property type="gene ID" value="L893_g15850"/>
</dbReference>
<evidence type="ECO:0000313" key="7">
    <source>
        <dbReference type="WBParaSite" id="L893_g15850.t1"/>
    </source>
</evidence>
<accession>A0A1I7YFS8</accession>
<dbReference type="Gene3D" id="3.30.1490.20">
    <property type="entry name" value="ATP-grasp fold, A domain"/>
    <property type="match status" value="1"/>
</dbReference>
<evidence type="ECO:0000313" key="6">
    <source>
        <dbReference type="Proteomes" id="UP000095287"/>
    </source>
</evidence>
<evidence type="ECO:0000256" key="4">
    <source>
        <dbReference type="PROSITE-ProRule" id="PRU00409"/>
    </source>
</evidence>
<dbReference type="SUPFAM" id="SSF56059">
    <property type="entry name" value="Glutathione synthetase ATP-binding domain-like"/>
    <property type="match status" value="1"/>
</dbReference>
<dbReference type="PROSITE" id="PS50975">
    <property type="entry name" value="ATP_GRASP"/>
    <property type="match status" value="1"/>
</dbReference>
<sequence length="347" mass="39441">MIHCEESSISAVCRTRKRFDLSGAYPEHALYMGRKDKVHEIALQAGIPQPRSTYVSLSDGKTKEEILDLVTSAIPTFPLFRKPKMLMGLRGVGKVESEEELNRWITERMAEGDQETYIFQEFVSGTEFTISTVLLQDGSWVPLVIKHVAFGWSHHECISTGKPVVSIVEPFEEAQKENFPGMYDFARKVIETFKPPHPQVFCFQGFQRTPGKDDYVLNELAYRPAGERVNTLCYQACGVNQYTALILASIDPSYIPKPSHSSQRKLITGIWYPKREGTLLEHQEFPKRPNIKGTITGEWHVPIGTKMEKARNMGHMVATMFLESASKGERNEDIKWISENWTPVVKA</sequence>
<keyword evidence="6" id="KW-1185">Reference proteome</keyword>
<reference evidence="7" key="1">
    <citation type="submission" date="2016-11" db="UniProtKB">
        <authorList>
            <consortium name="WormBaseParasite"/>
        </authorList>
    </citation>
    <scope>IDENTIFICATION</scope>
</reference>
<dbReference type="PANTHER" id="PTHR43585">
    <property type="entry name" value="FUMIPYRROLE BIOSYNTHESIS PROTEIN C"/>
    <property type="match status" value="1"/>
</dbReference>
<keyword evidence="2 4" id="KW-0547">Nucleotide-binding</keyword>
<dbReference type="InterPro" id="IPR011761">
    <property type="entry name" value="ATP-grasp"/>
</dbReference>
<dbReference type="InterPro" id="IPR013815">
    <property type="entry name" value="ATP_grasp_subdomain_1"/>
</dbReference>
<dbReference type="GO" id="GO:0046872">
    <property type="term" value="F:metal ion binding"/>
    <property type="evidence" value="ECO:0007669"/>
    <property type="project" value="InterPro"/>
</dbReference>